<feature type="transmembrane region" description="Helical" evidence="13">
    <location>
        <begin position="1054"/>
        <end position="1072"/>
    </location>
</feature>
<dbReference type="FunFam" id="3.40.50.300:FF:000169">
    <property type="entry name" value="ABC transporter C family member 3"/>
    <property type="match status" value="1"/>
</dbReference>
<feature type="transmembrane region" description="Helical" evidence="13">
    <location>
        <begin position="100"/>
        <end position="120"/>
    </location>
</feature>
<feature type="domain" description="ABC transporter" evidence="14">
    <location>
        <begin position="613"/>
        <end position="844"/>
    </location>
</feature>
<feature type="transmembrane region" description="Helical" evidence="13">
    <location>
        <begin position="16"/>
        <end position="34"/>
    </location>
</feature>
<dbReference type="GO" id="GO:0016887">
    <property type="term" value="F:ATP hydrolysis activity"/>
    <property type="evidence" value="ECO:0007669"/>
    <property type="project" value="InterPro"/>
</dbReference>
<evidence type="ECO:0000259" key="14">
    <source>
        <dbReference type="PROSITE" id="PS50893"/>
    </source>
</evidence>
<dbReference type="SUPFAM" id="SSF90123">
    <property type="entry name" value="ABC transporter transmembrane region"/>
    <property type="match status" value="2"/>
</dbReference>
<keyword evidence="17" id="KW-1185">Reference proteome</keyword>
<dbReference type="GO" id="GO:0008559">
    <property type="term" value="F:ABC-type xenobiotic transporter activity"/>
    <property type="evidence" value="ECO:0007669"/>
    <property type="project" value="UniProtKB-EC"/>
</dbReference>
<dbReference type="EMBL" id="JAUESC010000384">
    <property type="protein sequence ID" value="KAK0583449.1"/>
    <property type="molecule type" value="Genomic_DNA"/>
</dbReference>
<feature type="transmembrane region" description="Helical" evidence="13">
    <location>
        <begin position="437"/>
        <end position="456"/>
    </location>
</feature>
<dbReference type="GO" id="GO:0016020">
    <property type="term" value="C:membrane"/>
    <property type="evidence" value="ECO:0007669"/>
    <property type="project" value="UniProtKB-SubCell"/>
</dbReference>
<dbReference type="Gene3D" id="3.40.50.300">
    <property type="entry name" value="P-loop containing nucleotide triphosphate hydrolases"/>
    <property type="match status" value="2"/>
</dbReference>
<evidence type="ECO:0000256" key="9">
    <source>
        <dbReference type="ARBA" id="ARBA00022967"/>
    </source>
</evidence>
<protein>
    <recommendedName>
        <fullName evidence="3">ABC-type xenobiotic transporter</fullName>
        <ecNumber evidence="3">7.6.2.2</ecNumber>
    </recommendedName>
</protein>
<dbReference type="PANTHER" id="PTHR24223:SF165">
    <property type="entry name" value="ABC TRANSPORTER C FAMILY MEMBER 15-RELATED"/>
    <property type="match status" value="1"/>
</dbReference>
<evidence type="ECO:0000256" key="5">
    <source>
        <dbReference type="ARBA" id="ARBA00022692"/>
    </source>
</evidence>
<keyword evidence="7" id="KW-0547">Nucleotide-binding</keyword>
<dbReference type="PROSITE" id="PS50893">
    <property type="entry name" value="ABC_TRANSPORTER_2"/>
    <property type="match status" value="2"/>
</dbReference>
<dbReference type="InterPro" id="IPR003439">
    <property type="entry name" value="ABC_transporter-like_ATP-bd"/>
</dbReference>
<evidence type="ECO:0000313" key="17">
    <source>
        <dbReference type="Proteomes" id="UP001168877"/>
    </source>
</evidence>
<dbReference type="InterPro" id="IPR011527">
    <property type="entry name" value="ABC1_TM_dom"/>
</dbReference>
<dbReference type="SUPFAM" id="SSF52540">
    <property type="entry name" value="P-loop containing nucleoside triphosphate hydrolases"/>
    <property type="match status" value="2"/>
</dbReference>
<keyword evidence="9" id="KW-1278">Translocase</keyword>
<dbReference type="InterPro" id="IPR027417">
    <property type="entry name" value="P-loop_NTPase"/>
</dbReference>
<organism evidence="16 17">
    <name type="scientific">Acer saccharum</name>
    <name type="common">Sugar maple</name>
    <dbReference type="NCBI Taxonomy" id="4024"/>
    <lineage>
        <taxon>Eukaryota</taxon>
        <taxon>Viridiplantae</taxon>
        <taxon>Streptophyta</taxon>
        <taxon>Embryophyta</taxon>
        <taxon>Tracheophyta</taxon>
        <taxon>Spermatophyta</taxon>
        <taxon>Magnoliopsida</taxon>
        <taxon>eudicotyledons</taxon>
        <taxon>Gunneridae</taxon>
        <taxon>Pentapetalae</taxon>
        <taxon>rosids</taxon>
        <taxon>malvids</taxon>
        <taxon>Sapindales</taxon>
        <taxon>Sapindaceae</taxon>
        <taxon>Hippocastanoideae</taxon>
        <taxon>Acereae</taxon>
        <taxon>Acer</taxon>
    </lineage>
</organism>
<keyword evidence="6" id="KW-0677">Repeat</keyword>
<evidence type="ECO:0000256" key="11">
    <source>
        <dbReference type="ARBA" id="ARBA00023136"/>
    </source>
</evidence>
<dbReference type="InterPro" id="IPR017871">
    <property type="entry name" value="ABC_transporter-like_CS"/>
</dbReference>
<feature type="transmembrane region" description="Helical" evidence="13">
    <location>
        <begin position="338"/>
        <end position="359"/>
    </location>
</feature>
<dbReference type="CDD" id="cd18580">
    <property type="entry name" value="ABC_6TM_ABCC_D2"/>
    <property type="match status" value="1"/>
</dbReference>
<dbReference type="SMART" id="SM00382">
    <property type="entry name" value="AAA"/>
    <property type="match status" value="2"/>
</dbReference>
<dbReference type="PROSITE" id="PS00211">
    <property type="entry name" value="ABC_TRANSPORTER_1"/>
    <property type="match status" value="1"/>
</dbReference>
<evidence type="ECO:0000256" key="4">
    <source>
        <dbReference type="ARBA" id="ARBA00022448"/>
    </source>
</evidence>
<dbReference type="InterPro" id="IPR003593">
    <property type="entry name" value="AAA+_ATPase"/>
</dbReference>
<dbReference type="InterPro" id="IPR036640">
    <property type="entry name" value="ABC1_TM_sf"/>
</dbReference>
<dbReference type="PANTHER" id="PTHR24223">
    <property type="entry name" value="ATP-BINDING CASSETTE SUB-FAMILY C"/>
    <property type="match status" value="1"/>
</dbReference>
<keyword evidence="5 13" id="KW-0812">Transmembrane</keyword>
<keyword evidence="4" id="KW-0813">Transport</keyword>
<reference evidence="16" key="2">
    <citation type="submission" date="2023-06" db="EMBL/GenBank/DDBJ databases">
        <authorList>
            <person name="Swenson N.G."/>
            <person name="Wegrzyn J.L."/>
            <person name="Mcevoy S.L."/>
        </authorList>
    </citation>
    <scope>NUCLEOTIDE SEQUENCE</scope>
    <source>
        <strain evidence="16">NS2018</strain>
        <tissue evidence="16">Leaf</tissue>
    </source>
</reference>
<dbReference type="PROSITE" id="PS50929">
    <property type="entry name" value="ABC_TM1F"/>
    <property type="match status" value="2"/>
</dbReference>
<comment type="similarity">
    <text evidence="2">Belongs to the ABC transporter superfamily. ABCC family. Conjugate transporter (TC 3.A.1.208) subfamily.</text>
</comment>
<dbReference type="InterPro" id="IPR050173">
    <property type="entry name" value="ABC_transporter_C-like"/>
</dbReference>
<evidence type="ECO:0000256" key="12">
    <source>
        <dbReference type="ARBA" id="ARBA00034018"/>
    </source>
</evidence>
<keyword evidence="8" id="KW-0067">ATP-binding</keyword>
<dbReference type="FunFam" id="1.20.1560.10:FF:000003">
    <property type="entry name" value="ABC transporter C family member 10"/>
    <property type="match status" value="1"/>
</dbReference>
<proteinExistence type="inferred from homology"/>
<evidence type="ECO:0000256" key="6">
    <source>
        <dbReference type="ARBA" id="ARBA00022737"/>
    </source>
</evidence>
<dbReference type="EC" id="7.6.2.2" evidence="3"/>
<evidence type="ECO:0000256" key="8">
    <source>
        <dbReference type="ARBA" id="ARBA00022840"/>
    </source>
</evidence>
<feature type="transmembrane region" description="Helical" evidence="13">
    <location>
        <begin position="410"/>
        <end position="431"/>
    </location>
</feature>
<dbReference type="GO" id="GO:0005524">
    <property type="term" value="F:ATP binding"/>
    <property type="evidence" value="ECO:0007669"/>
    <property type="project" value="UniProtKB-KW"/>
</dbReference>
<evidence type="ECO:0000256" key="2">
    <source>
        <dbReference type="ARBA" id="ARBA00009726"/>
    </source>
</evidence>
<keyword evidence="11 13" id="KW-0472">Membrane</keyword>
<gene>
    <name evidence="16" type="ORF">LWI29_037080</name>
</gene>
<evidence type="ECO:0000313" key="16">
    <source>
        <dbReference type="EMBL" id="KAK0583449.1"/>
    </source>
</evidence>
<evidence type="ECO:0000256" key="10">
    <source>
        <dbReference type="ARBA" id="ARBA00022989"/>
    </source>
</evidence>
<dbReference type="CDD" id="cd03250">
    <property type="entry name" value="ABCC_MRP_domain1"/>
    <property type="match status" value="1"/>
</dbReference>
<feature type="domain" description="ABC transmembrane type-1" evidence="15">
    <location>
        <begin position="934"/>
        <end position="1163"/>
    </location>
</feature>
<feature type="domain" description="ABC transporter" evidence="14">
    <location>
        <begin position="1187"/>
        <end position="1421"/>
    </location>
</feature>
<evidence type="ECO:0000256" key="1">
    <source>
        <dbReference type="ARBA" id="ARBA00004141"/>
    </source>
</evidence>
<dbReference type="Pfam" id="PF00664">
    <property type="entry name" value="ABC_membrane"/>
    <property type="match status" value="2"/>
</dbReference>
<dbReference type="Pfam" id="PF00005">
    <property type="entry name" value="ABC_tran"/>
    <property type="match status" value="2"/>
</dbReference>
<feature type="transmembrane region" description="Helical" evidence="13">
    <location>
        <begin position="297"/>
        <end position="318"/>
    </location>
</feature>
<name>A0AA39VEV2_ACESA</name>
<sequence length="1435" mass="160975">MQIAWLPLKSPCVREHISIVVQLAFLVLLLLQFLRKSVSLLCRNRTEVRDQGVEKYMAGVKFNISYRITIVCSTLLFGNHLIMLLIMLNGGEILCDSKVLSFSSEVMQVVLWASTLLTIYKIPNNKYAKFPWILRAWWFCSFSLYIICTALDAYSRVTNHSQFKVGDYADFVCLLPSTLLFGISIRGKTGLVYALTNDTTEPLINGKTDTPLEYKRESLYGKANLFQLVTFSWLNPLFAVGIKKPLDQNEIPDVDIKDSAEFLSHDFDERLKQVKQKDGSVNPSMYKAIFLFIWKKAAINALLAVISAVSSYVGPYLIDDFVNFLNEKNKRSLKTGYLLALAFLGGKMVETITQRHWVFGARQLGLRVRAALISQIYRKGLRLSCQSRQSHTSGEIINYMSVDIQRITDLIWYLNIIWMLPIQISLAIYILHTTIGLGSLAALTATFIVMSCNIPITRFQKRYQSKIMAAKDDRMKATSEVLRNMKTLKLQAWDSKYLNKLESLRKTECDWLWKSLRLSATSAFIFWGGPTFISVVTFAACMLTGIQLTAGRVLSALATFRMLQEPIFSLPDLLSNIAQGKVSADRIASYLQKDEIQQDSVECVSKDKTDFGVEIDNGKFSWNPESSNPTLDGIQLKVNKGLKVAICGTVGSGKSSLLSCMLGEMQKLAGTVKISGTKAYVPQSPWILTGNIRNNILFGNQYDSYKYEKTVKACALLKDFELFPCGDLTEIGERGINMSGGQKQRIQIARAVYQDADIYLLDDPFSAVDAHTGTQLFEECLMGMLEDKTVLYVTHQVEFLPAADLILISIDKSQQVMQNGKIAQAGRFDELLQQNIGFEVIVGAHNEALDSILTVENSSRTSQDLVPDAESSTDNTSNAELIHSQHDSEHDLSLDITKKEGKLIQEEEREKGSIGKEVYWYYLTAVKGGAFIPIIILAQSSFQVLQVASNYWMTCTSPTTSDAEPVVEMKFIFLVYTLLAVGSAFCVLLRAMLVATTGLKTAQKLFTNMLHSIFRAPMASTDQSVLDLELAGRLGTCAITIIQIIGTIAVMSQAAWQVFVIFVPVTAICIWYQQYYIPTARELARLSEIQRAPILQHFAESLSGTATIHAFNQEDRFTNANLSLIDNHSRPWFHNASAMEWLSIRLNLLANFVFAFSLIVLVSLPEGTINPIEEYRPPNNWPEVGTICFNNLQIRYAEHLPSVLKNITCTFPGRKKIGVVGRTGSGKSTLIQAIFRIVEPREGSIIIDNVDICKIGLHDLRSRLSIIPQDPTLFEGTVRGNLDTLFQYSDKEVWEALDKCQLGDLVRAKEKKLDSPVVENGENWSVGQRQLFCLGRTLLKKSSILVLDEATASVDSATDGVIQKIISQEFKDRTVVTIAHRIHTVIDSDLVLVLSDGRIAEYDSPKRLLEREDSFFSKLIKEYSMRSQNFNTTQQ</sequence>
<dbReference type="CDD" id="cd18579">
    <property type="entry name" value="ABC_6TM_ABCC_D1"/>
    <property type="match status" value="1"/>
</dbReference>
<reference evidence="16" key="1">
    <citation type="journal article" date="2022" name="Plant J.">
        <title>Strategies of tolerance reflected in two North American maple genomes.</title>
        <authorList>
            <person name="McEvoy S.L."/>
            <person name="Sezen U.U."/>
            <person name="Trouern-Trend A."/>
            <person name="McMahon S.M."/>
            <person name="Schaberg P.G."/>
            <person name="Yang J."/>
            <person name="Wegrzyn J.L."/>
            <person name="Swenson N.G."/>
        </authorList>
    </citation>
    <scope>NUCLEOTIDE SEQUENCE</scope>
    <source>
        <strain evidence="16">NS2018</strain>
    </source>
</reference>
<comment type="caution">
    <text evidence="16">The sequence shown here is derived from an EMBL/GenBank/DDBJ whole genome shotgun (WGS) entry which is preliminary data.</text>
</comment>
<feature type="transmembrane region" description="Helical" evidence="13">
    <location>
        <begin position="971"/>
        <end position="995"/>
    </location>
</feature>
<evidence type="ECO:0000256" key="13">
    <source>
        <dbReference type="SAM" id="Phobius"/>
    </source>
</evidence>
<dbReference type="CDD" id="cd03244">
    <property type="entry name" value="ABCC_MRP_domain2"/>
    <property type="match status" value="1"/>
</dbReference>
<accession>A0AA39VEV2</accession>
<dbReference type="FunFam" id="1.20.1560.10:FF:000002">
    <property type="entry name" value="ABC transporter C family member 5"/>
    <property type="match status" value="1"/>
</dbReference>
<feature type="transmembrane region" description="Helical" evidence="13">
    <location>
        <begin position="132"/>
        <end position="154"/>
    </location>
</feature>
<dbReference type="InterPro" id="IPR044746">
    <property type="entry name" value="ABCC_6TM_D1"/>
</dbReference>
<evidence type="ECO:0000256" key="7">
    <source>
        <dbReference type="ARBA" id="ARBA00022741"/>
    </source>
</evidence>
<dbReference type="Gene3D" id="1.20.1560.10">
    <property type="entry name" value="ABC transporter type 1, transmembrane domain"/>
    <property type="match status" value="2"/>
</dbReference>
<evidence type="ECO:0000256" key="3">
    <source>
        <dbReference type="ARBA" id="ARBA00012191"/>
    </source>
</evidence>
<dbReference type="FunFam" id="3.40.50.300:FF:000508">
    <property type="entry name" value="ABC transporter C family member 5"/>
    <property type="match status" value="1"/>
</dbReference>
<keyword evidence="10 13" id="KW-1133">Transmembrane helix</keyword>
<comment type="catalytic activity">
    <reaction evidence="12">
        <text>ATP + H2O + xenobioticSide 1 = ADP + phosphate + xenobioticSide 2.</text>
        <dbReference type="EC" id="7.6.2.2"/>
    </reaction>
</comment>
<evidence type="ECO:0000259" key="15">
    <source>
        <dbReference type="PROSITE" id="PS50929"/>
    </source>
</evidence>
<feature type="domain" description="ABC transmembrane type-1" evidence="15">
    <location>
        <begin position="298"/>
        <end position="579"/>
    </location>
</feature>
<dbReference type="InterPro" id="IPR044726">
    <property type="entry name" value="ABCC_6TM_D2"/>
</dbReference>
<dbReference type="Proteomes" id="UP001168877">
    <property type="component" value="Unassembled WGS sequence"/>
</dbReference>
<feature type="transmembrane region" description="Helical" evidence="13">
    <location>
        <begin position="64"/>
        <end position="88"/>
    </location>
</feature>
<feature type="transmembrane region" description="Helical" evidence="13">
    <location>
        <begin position="166"/>
        <end position="185"/>
    </location>
</feature>
<comment type="subcellular location">
    <subcellularLocation>
        <location evidence="1">Membrane</location>
        <topology evidence="1">Multi-pass membrane protein</topology>
    </subcellularLocation>
</comment>